<keyword evidence="7" id="KW-0539">Nucleus</keyword>
<evidence type="ECO:0000256" key="4">
    <source>
        <dbReference type="ARBA" id="ARBA00022833"/>
    </source>
</evidence>
<proteinExistence type="predicted"/>
<dbReference type="PROSITE" id="PS00028">
    <property type="entry name" value="ZINC_FINGER_C2H2_1"/>
    <property type="match status" value="1"/>
</dbReference>
<dbReference type="PANTHER" id="PTHR45801:SF111">
    <property type="entry name" value="C2H2 AND C2HC ZINC FINGERS SUPERFAMILY PROTEIN"/>
    <property type="match status" value="1"/>
</dbReference>
<dbReference type="Gene3D" id="3.30.160.60">
    <property type="entry name" value="Classic Zinc Finger"/>
    <property type="match status" value="1"/>
</dbReference>
<evidence type="ECO:0000256" key="6">
    <source>
        <dbReference type="ARBA" id="ARBA00023163"/>
    </source>
</evidence>
<dbReference type="GO" id="GO:0005634">
    <property type="term" value="C:nucleus"/>
    <property type="evidence" value="ECO:0007669"/>
    <property type="project" value="UniProtKB-SubCell"/>
</dbReference>
<organism evidence="11 12">
    <name type="scientific">Stephania japonica</name>
    <dbReference type="NCBI Taxonomy" id="461633"/>
    <lineage>
        <taxon>Eukaryota</taxon>
        <taxon>Viridiplantae</taxon>
        <taxon>Streptophyta</taxon>
        <taxon>Embryophyta</taxon>
        <taxon>Tracheophyta</taxon>
        <taxon>Spermatophyta</taxon>
        <taxon>Magnoliopsida</taxon>
        <taxon>Ranunculales</taxon>
        <taxon>Menispermaceae</taxon>
        <taxon>Menispermoideae</taxon>
        <taxon>Cissampelideae</taxon>
        <taxon>Stephania</taxon>
    </lineage>
</organism>
<keyword evidence="4" id="KW-0862">Zinc</keyword>
<dbReference type="InterPro" id="IPR036236">
    <property type="entry name" value="Znf_C2H2_sf"/>
</dbReference>
<evidence type="ECO:0000256" key="8">
    <source>
        <dbReference type="PROSITE-ProRule" id="PRU00042"/>
    </source>
</evidence>
<evidence type="ECO:0000256" key="7">
    <source>
        <dbReference type="ARBA" id="ARBA00023242"/>
    </source>
</evidence>
<dbReference type="SUPFAM" id="SSF57667">
    <property type="entry name" value="beta-beta-alpha zinc fingers"/>
    <property type="match status" value="1"/>
</dbReference>
<keyword evidence="2" id="KW-0479">Metal-binding</keyword>
<dbReference type="EMBL" id="JBBNAE010000001">
    <property type="protein sequence ID" value="KAK9154359.1"/>
    <property type="molecule type" value="Genomic_DNA"/>
</dbReference>
<gene>
    <name evidence="11" type="ORF">Sjap_001839</name>
</gene>
<dbReference type="PANTHER" id="PTHR45801">
    <property type="entry name" value="OS07G0101800 PROTEIN"/>
    <property type="match status" value="1"/>
</dbReference>
<evidence type="ECO:0000256" key="3">
    <source>
        <dbReference type="ARBA" id="ARBA00022771"/>
    </source>
</evidence>
<name>A0AAP0PTW7_9MAGN</name>
<protein>
    <recommendedName>
        <fullName evidence="10">C2H2-type domain-containing protein</fullName>
    </recommendedName>
</protein>
<dbReference type="SMART" id="SM00355">
    <property type="entry name" value="ZnF_C2H2"/>
    <property type="match status" value="1"/>
</dbReference>
<dbReference type="Proteomes" id="UP001417504">
    <property type="component" value="Unassembled WGS sequence"/>
</dbReference>
<keyword evidence="3 8" id="KW-0863">Zinc-finger</keyword>
<evidence type="ECO:0000313" key="11">
    <source>
        <dbReference type="EMBL" id="KAK9154359.1"/>
    </source>
</evidence>
<feature type="compositionally biased region" description="Acidic residues" evidence="9">
    <location>
        <begin position="126"/>
        <end position="140"/>
    </location>
</feature>
<evidence type="ECO:0000259" key="10">
    <source>
        <dbReference type="PROSITE" id="PS50157"/>
    </source>
</evidence>
<evidence type="ECO:0000256" key="1">
    <source>
        <dbReference type="ARBA" id="ARBA00004123"/>
    </source>
</evidence>
<sequence>MSDSQHGVCGSTDHDDFVEDKLVFGEDGLVIEVVSLFEVPQELEEVVRDVDVNNDSLGLIAKAKDSSGQVGRPVTYSVFMHGASHLIRSYECSFCHRGFSNAQALGGHMNIHRRDRAKLKLHSSEEDAFDDRDDDDDDQDQLPVDDTTNKPSNDSTHSADHLYQHHYRSSNINAAARVVHEVDCNTTTDEEDKWLLIIKGASRWDRKYSDDRLHEVIGRQPQQLPSRPLDLPSSSELDDQMMMMNSSSSNLDQVVDLELRLGPDPCHYNQ</sequence>
<comment type="subcellular location">
    <subcellularLocation>
        <location evidence="1">Nucleus</location>
    </subcellularLocation>
</comment>
<accession>A0AAP0PTW7</accession>
<evidence type="ECO:0000313" key="12">
    <source>
        <dbReference type="Proteomes" id="UP001417504"/>
    </source>
</evidence>
<dbReference type="GO" id="GO:0008270">
    <property type="term" value="F:zinc ion binding"/>
    <property type="evidence" value="ECO:0007669"/>
    <property type="project" value="UniProtKB-KW"/>
</dbReference>
<comment type="caution">
    <text evidence="11">The sequence shown here is derived from an EMBL/GenBank/DDBJ whole genome shotgun (WGS) entry which is preliminary data.</text>
</comment>
<keyword evidence="12" id="KW-1185">Reference proteome</keyword>
<keyword evidence="6" id="KW-0804">Transcription</keyword>
<evidence type="ECO:0000256" key="9">
    <source>
        <dbReference type="SAM" id="MobiDB-lite"/>
    </source>
</evidence>
<reference evidence="11 12" key="1">
    <citation type="submission" date="2024-01" db="EMBL/GenBank/DDBJ databases">
        <title>Genome assemblies of Stephania.</title>
        <authorList>
            <person name="Yang L."/>
        </authorList>
    </citation>
    <scope>NUCLEOTIDE SEQUENCE [LARGE SCALE GENOMIC DNA]</scope>
    <source>
        <strain evidence="11">QJT</strain>
        <tissue evidence="11">Leaf</tissue>
    </source>
</reference>
<feature type="region of interest" description="Disordered" evidence="9">
    <location>
        <begin position="122"/>
        <end position="158"/>
    </location>
</feature>
<evidence type="ECO:0000256" key="5">
    <source>
        <dbReference type="ARBA" id="ARBA00023015"/>
    </source>
</evidence>
<evidence type="ECO:0000256" key="2">
    <source>
        <dbReference type="ARBA" id="ARBA00022723"/>
    </source>
</evidence>
<dbReference type="PROSITE" id="PS50157">
    <property type="entry name" value="ZINC_FINGER_C2H2_2"/>
    <property type="match status" value="1"/>
</dbReference>
<dbReference type="InterPro" id="IPR013087">
    <property type="entry name" value="Znf_C2H2_type"/>
</dbReference>
<feature type="domain" description="C2H2-type" evidence="10">
    <location>
        <begin position="90"/>
        <end position="117"/>
    </location>
</feature>
<dbReference type="Pfam" id="PF13912">
    <property type="entry name" value="zf-C2H2_6"/>
    <property type="match status" value="1"/>
</dbReference>
<dbReference type="AlphaFoldDB" id="A0AAP0PTW7"/>
<keyword evidence="5" id="KW-0805">Transcription regulation</keyword>
<dbReference type="InterPro" id="IPR052426">
    <property type="entry name" value="Plant_dev_regulator"/>
</dbReference>